<reference evidence="3 4" key="1">
    <citation type="submission" date="2019-02" db="EMBL/GenBank/DDBJ databases">
        <title>Deep-cultivation of Planctomycetes and their phenomic and genomic characterization uncovers novel biology.</title>
        <authorList>
            <person name="Wiegand S."/>
            <person name="Jogler M."/>
            <person name="Boedeker C."/>
            <person name="Pinto D."/>
            <person name="Vollmers J."/>
            <person name="Rivas-Marin E."/>
            <person name="Kohn T."/>
            <person name="Peeters S.H."/>
            <person name="Heuer A."/>
            <person name="Rast P."/>
            <person name="Oberbeckmann S."/>
            <person name="Bunk B."/>
            <person name="Jeske O."/>
            <person name="Meyerdierks A."/>
            <person name="Storesund J.E."/>
            <person name="Kallscheuer N."/>
            <person name="Luecker S."/>
            <person name="Lage O.M."/>
            <person name="Pohl T."/>
            <person name="Merkel B.J."/>
            <person name="Hornburger P."/>
            <person name="Mueller R.-W."/>
            <person name="Bruemmer F."/>
            <person name="Labrenz M."/>
            <person name="Spormann A.M."/>
            <person name="Op den Camp H."/>
            <person name="Overmann J."/>
            <person name="Amann R."/>
            <person name="Jetten M.S.M."/>
            <person name="Mascher T."/>
            <person name="Medema M.H."/>
            <person name="Devos D.P."/>
            <person name="Kaster A.-K."/>
            <person name="Ovreas L."/>
            <person name="Rohde M."/>
            <person name="Galperin M.Y."/>
            <person name="Jogler C."/>
        </authorList>
    </citation>
    <scope>NUCLEOTIDE SEQUENCE [LARGE SCALE GENOMIC DNA]</scope>
    <source>
        <strain evidence="3 4">Pla163</strain>
    </source>
</reference>
<gene>
    <name evidence="3" type="primary">fadD</name>
    <name evidence="3" type="ORF">Pla163_19420</name>
</gene>
<dbReference type="OrthoDB" id="9778383at2"/>
<sequence length="573" mass="62881">MSSSRPWHAAYDDGVPTELDLEAVCLPEALARTASRYGARPAVTFLNGTLTYAQLDRAASSFAGALVSMGVQQGDRVAIQLPNLPQAVIAFYGALRAGAVCVMTNPLYTLREVEHQWADADCKVAITSDFTWMGLLRENRARLRPERYIIASIPEYLRFPLNLLAPLKLKRQDPPRWAKVPAEKGVSRFKRLVDSHAPLTARPVLDFDGLALLQYTGGTTGLSKGAMLSHRNLSGNVQQIVAWFTRAEPGSEVLLTALPLFHVFGLTVCMNYGVWMGAQLVLQPNPRDYAALIKSIEKERVTLFPSVPALFNALNEYPGIESHDLSSIKACFSGSAPIARDVLERFERLTGATIVEGFGMSETSPVTHVNPLLGERRIGTVGVPVSSTDARVVDVEDRTTPVELGQEGELIVSGPQIMQGYWNRPEETAEALRDGWMHTGDLATMDESGYFKIVGRMKDMINCGGLKVFPDEVDGVLMAHEDILEAATIGVPDPRRGETVKSFVVRRPGSSLDEAGVEAWARANLAAYKIPRQVEFLDELPKSTVMKVLRRELRDREVARRAASGEDDASHAD</sequence>
<dbReference type="Gene3D" id="3.30.300.30">
    <property type="match status" value="1"/>
</dbReference>
<dbReference type="Gene3D" id="3.40.50.12780">
    <property type="entry name" value="N-terminal domain of ligase-like"/>
    <property type="match status" value="1"/>
</dbReference>
<dbReference type="InterPro" id="IPR042099">
    <property type="entry name" value="ANL_N_sf"/>
</dbReference>
<protein>
    <submittedName>
        <fullName evidence="3">Long-chain-fatty-acid--CoA ligase</fullName>
        <ecNumber evidence="3">6.2.1.3</ecNumber>
    </submittedName>
</protein>
<dbReference type="InterPro" id="IPR020845">
    <property type="entry name" value="AMP-binding_CS"/>
</dbReference>
<accession>A0A518D023</accession>
<feature type="domain" description="AMP-binding enzyme C-terminal" evidence="2">
    <location>
        <begin position="472"/>
        <end position="544"/>
    </location>
</feature>
<evidence type="ECO:0000259" key="1">
    <source>
        <dbReference type="Pfam" id="PF00501"/>
    </source>
</evidence>
<name>A0A518D023_9BACT</name>
<dbReference type="EC" id="6.2.1.3" evidence="3"/>
<dbReference type="InterPro" id="IPR045851">
    <property type="entry name" value="AMP-bd_C_sf"/>
</dbReference>
<evidence type="ECO:0000313" key="3">
    <source>
        <dbReference type="EMBL" id="QDU84826.1"/>
    </source>
</evidence>
<dbReference type="PANTHER" id="PTHR43767">
    <property type="entry name" value="LONG-CHAIN-FATTY-ACID--COA LIGASE"/>
    <property type="match status" value="1"/>
</dbReference>
<dbReference type="Proteomes" id="UP000319342">
    <property type="component" value="Chromosome"/>
</dbReference>
<dbReference type="Pfam" id="PF00501">
    <property type="entry name" value="AMP-binding"/>
    <property type="match status" value="1"/>
</dbReference>
<dbReference type="CDD" id="cd05936">
    <property type="entry name" value="FC-FACS_FadD_like"/>
    <property type="match status" value="1"/>
</dbReference>
<dbReference type="PROSITE" id="PS00455">
    <property type="entry name" value="AMP_BINDING"/>
    <property type="match status" value="1"/>
</dbReference>
<organism evidence="3 4">
    <name type="scientific">Rohdeia mirabilis</name>
    <dbReference type="NCBI Taxonomy" id="2528008"/>
    <lineage>
        <taxon>Bacteria</taxon>
        <taxon>Pseudomonadati</taxon>
        <taxon>Planctomycetota</taxon>
        <taxon>Planctomycetia</taxon>
        <taxon>Planctomycetia incertae sedis</taxon>
        <taxon>Rohdeia</taxon>
    </lineage>
</organism>
<dbReference type="InterPro" id="IPR025110">
    <property type="entry name" value="AMP-bd_C"/>
</dbReference>
<dbReference type="RefSeq" id="WP_145187058.1">
    <property type="nucleotide sequence ID" value="NZ_CP036290.1"/>
</dbReference>
<dbReference type="PANTHER" id="PTHR43767:SF12">
    <property type="entry name" value="AMP-DEPENDENT SYNTHETASE AND LIGASE"/>
    <property type="match status" value="1"/>
</dbReference>
<dbReference type="AlphaFoldDB" id="A0A518D023"/>
<evidence type="ECO:0000313" key="4">
    <source>
        <dbReference type="Proteomes" id="UP000319342"/>
    </source>
</evidence>
<keyword evidence="3" id="KW-0436">Ligase</keyword>
<dbReference type="InterPro" id="IPR050237">
    <property type="entry name" value="ATP-dep_AMP-bd_enzyme"/>
</dbReference>
<dbReference type="SUPFAM" id="SSF56801">
    <property type="entry name" value="Acetyl-CoA synthetase-like"/>
    <property type="match status" value="1"/>
</dbReference>
<dbReference type="Pfam" id="PF13193">
    <property type="entry name" value="AMP-binding_C"/>
    <property type="match status" value="1"/>
</dbReference>
<dbReference type="EMBL" id="CP036290">
    <property type="protein sequence ID" value="QDU84826.1"/>
    <property type="molecule type" value="Genomic_DNA"/>
</dbReference>
<keyword evidence="4" id="KW-1185">Reference proteome</keyword>
<dbReference type="InterPro" id="IPR000873">
    <property type="entry name" value="AMP-dep_synth/lig_dom"/>
</dbReference>
<proteinExistence type="predicted"/>
<evidence type="ECO:0000259" key="2">
    <source>
        <dbReference type="Pfam" id="PF13193"/>
    </source>
</evidence>
<feature type="domain" description="AMP-dependent synthetase/ligase" evidence="1">
    <location>
        <begin position="31"/>
        <end position="422"/>
    </location>
</feature>
<dbReference type="GO" id="GO:0004467">
    <property type="term" value="F:long-chain fatty acid-CoA ligase activity"/>
    <property type="evidence" value="ECO:0007669"/>
    <property type="project" value="UniProtKB-EC"/>
</dbReference>